<dbReference type="PANTHER" id="PTHR33841">
    <property type="entry name" value="DNA METHYLTRANSFERASE YEEA-RELATED"/>
    <property type="match status" value="1"/>
</dbReference>
<dbReference type="PROSITE" id="PS00092">
    <property type="entry name" value="N6_MTASE"/>
    <property type="match status" value="1"/>
</dbReference>
<evidence type="ECO:0000256" key="3">
    <source>
        <dbReference type="ARBA" id="ARBA00022679"/>
    </source>
</evidence>
<dbReference type="Pfam" id="PF07669">
    <property type="entry name" value="Eco57I"/>
    <property type="match status" value="1"/>
</dbReference>
<evidence type="ECO:0000256" key="1">
    <source>
        <dbReference type="ARBA" id="ARBA00011900"/>
    </source>
</evidence>
<evidence type="ECO:0000313" key="13">
    <source>
        <dbReference type="Proteomes" id="UP001430455"/>
    </source>
</evidence>
<keyword evidence="13" id="KW-1185">Reference proteome</keyword>
<evidence type="ECO:0000256" key="2">
    <source>
        <dbReference type="ARBA" id="ARBA00022603"/>
    </source>
</evidence>
<evidence type="ECO:0000259" key="11">
    <source>
        <dbReference type="Pfam" id="PF12950"/>
    </source>
</evidence>
<reference evidence="12 13" key="1">
    <citation type="submission" date="2021-06" db="EMBL/GenBank/DDBJ databases">
        <title>Halomicroarcula sp. a new haloarchaeum isolated from saline soil.</title>
        <authorList>
            <person name="Duran-Viseras A."/>
            <person name="Sanchez-Porro C."/>
            <person name="Ventosa A."/>
        </authorList>
    </citation>
    <scope>NUCLEOTIDE SEQUENCE [LARGE SCALE GENOMIC DNA]</scope>
    <source>
        <strain evidence="12 13">F27</strain>
    </source>
</reference>
<dbReference type="GO" id="GO:0009307">
    <property type="term" value="P:DNA restriction-modification system"/>
    <property type="evidence" value="ECO:0007669"/>
    <property type="project" value="UniProtKB-KW"/>
</dbReference>
<evidence type="ECO:0000256" key="8">
    <source>
        <dbReference type="SAM" id="Coils"/>
    </source>
</evidence>
<dbReference type="RefSeq" id="WP_220582247.1">
    <property type="nucleotide sequence ID" value="NZ_RKLT01000024.1"/>
</dbReference>
<evidence type="ECO:0000256" key="5">
    <source>
        <dbReference type="ARBA" id="ARBA00022747"/>
    </source>
</evidence>
<dbReference type="SUPFAM" id="SSF53335">
    <property type="entry name" value="S-adenosyl-L-methionine-dependent methyltransferases"/>
    <property type="match status" value="1"/>
</dbReference>
<evidence type="ECO:0000259" key="9">
    <source>
        <dbReference type="Pfam" id="PF02384"/>
    </source>
</evidence>
<evidence type="ECO:0000256" key="6">
    <source>
        <dbReference type="ARBA" id="ARBA00023125"/>
    </source>
</evidence>
<dbReference type="InterPro" id="IPR050953">
    <property type="entry name" value="N4_N6_ade-DNA_methylase"/>
</dbReference>
<comment type="catalytic activity">
    <reaction evidence="7">
        <text>a 2'-deoxyadenosine in DNA + S-adenosyl-L-methionine = an N(6)-methyl-2'-deoxyadenosine in DNA + S-adenosyl-L-homocysteine + H(+)</text>
        <dbReference type="Rhea" id="RHEA:15197"/>
        <dbReference type="Rhea" id="RHEA-COMP:12418"/>
        <dbReference type="Rhea" id="RHEA-COMP:12419"/>
        <dbReference type="ChEBI" id="CHEBI:15378"/>
        <dbReference type="ChEBI" id="CHEBI:57856"/>
        <dbReference type="ChEBI" id="CHEBI:59789"/>
        <dbReference type="ChEBI" id="CHEBI:90615"/>
        <dbReference type="ChEBI" id="CHEBI:90616"/>
        <dbReference type="EC" id="2.1.1.72"/>
    </reaction>
</comment>
<dbReference type="EC" id="2.1.1.72" evidence="1"/>
<evidence type="ECO:0000259" key="10">
    <source>
        <dbReference type="Pfam" id="PF07669"/>
    </source>
</evidence>
<keyword evidence="3" id="KW-0808">Transferase</keyword>
<evidence type="ECO:0000313" key="12">
    <source>
        <dbReference type="EMBL" id="MBX0297661.1"/>
    </source>
</evidence>
<dbReference type="InterPro" id="IPR002052">
    <property type="entry name" value="DNA_methylase_N6_adenine_CS"/>
</dbReference>
<evidence type="ECO:0000256" key="7">
    <source>
        <dbReference type="ARBA" id="ARBA00047942"/>
    </source>
</evidence>
<comment type="caution">
    <text evidence="12">The sequence shown here is derived from an EMBL/GenBank/DDBJ whole genome shotgun (WGS) entry which is preliminary data.</text>
</comment>
<dbReference type="GO" id="GO:0003677">
    <property type="term" value="F:DNA binding"/>
    <property type="evidence" value="ECO:0007669"/>
    <property type="project" value="UniProtKB-KW"/>
</dbReference>
<dbReference type="EMBL" id="RKLT01000024">
    <property type="protein sequence ID" value="MBX0297661.1"/>
    <property type="molecule type" value="Genomic_DNA"/>
</dbReference>
<dbReference type="Pfam" id="PF02384">
    <property type="entry name" value="N6_Mtase"/>
    <property type="match status" value="1"/>
</dbReference>
<dbReference type="GO" id="GO:0009007">
    <property type="term" value="F:site-specific DNA-methyltransferase (adenine-specific) activity"/>
    <property type="evidence" value="ECO:0007669"/>
    <property type="project" value="UniProtKB-EC"/>
</dbReference>
<dbReference type="Gene3D" id="3.40.50.150">
    <property type="entry name" value="Vaccinia Virus protein VP39"/>
    <property type="match status" value="2"/>
</dbReference>
<dbReference type="Pfam" id="PF12950">
    <property type="entry name" value="TaqI_C"/>
    <property type="match status" value="1"/>
</dbReference>
<dbReference type="PANTHER" id="PTHR33841:SF1">
    <property type="entry name" value="DNA METHYLTRANSFERASE A"/>
    <property type="match status" value="1"/>
</dbReference>
<sequence length="1304" mass="150230">MPSPTEFFDSLDSIGARTDEDMSERDVENLFLETGFYTALGYEGTGTDIRSEFTLPDDRRPDYITLDTNEAVTAVYEFKTTGRDLVSNEDQLFHYMDNLRADFGVLTNGEELRLYRRNRDRPMLALSTESVTEGDARDLFSALQKRQFDLTDPDDVNEFLSDIDPIPLDQQAELGQEHFFDTFRLEKDSPFADLVTGMMDLLHELRDDQEAKFVKGAYDFWEATYADEPDEVPGSWEPFINGKQSLRDFMFCLESGHALLARLLLAKATEDHDFFAGTGYNGMGDYFRGLQGFSDKINLDAFPVAADNLIDDMQDQLVEGLFQDDIFVWWTDGYEEQLSRGHETGANQFKKVAEGTGSIERISEATRDRFSRAVAEMFFNVLRFDFADVQGDLLGDLYQRYFDPETRKALGEFYTPQPVVDYIMDGVGYDRGVSNQRLIDPSCGSGTFLVEAVQRYIEDVERYEDEPDWEEHLKDLCTRPRIIGLDIHPFAVLMAQIRFVVAILPAYRKAKGSNRDFTLRRLPIYRTDTLRNERKLSGVDLGTGDADSWQSPLDAWEEDETEVQIPVPLPVEVEDEEGVETEDGFLVRRVRMPLYPTIKSETDVKNFGEYFAALQGVLDTVKDHMALAEEFGRDFDWTYQSGLEERVNRYTSQDYSGMEEFLEPYVNDMLENVRYLKEEHNDGRLFKMFEDTVLALVVKNYMEYDYVVGNPPYVRTQNLPDQQKAMMDQLYDATTGNYDIYCPFYERGLDWLRDETGKLGFITPNQFMVTDYGEGLRKVLLEDSRIQEVYDFRDSGVFEDATNYPAIVILEDEPEEAAREDNDIRCVRVKAETDGNDDRELDDTIIESVRDHRGEPGYEDEFIDVFDFPQKKLAEDDYWALMPPEELQVFEKLESNSTGNFGDITDAIFAGTQTSANKVYLVTPVNADRIQPEDGGDTVRVVPTGENQEYEIETDLLCPWLKGKDIERWRGEWSGLHVILPHYVENNEDGPTTKAYDSEYLRENLPLTWDYFEAHREVLEGRESGRMEGRDDWYAFIYPKSHERFEKPKIIGAHISENARFMMDSEGVWYFKTAYGIELNESHRNLTEEMACQLNSKALDFYFKHITTVKMGGFYEYRSQYVEKLPCVTEDSAGVHGLMREKAEEIVDTIDLDSKTDRFPEAYLGDYGGEVDYITYEWQTRRYPVSAEVQGDVEGDFTVQAGRSDTISDAAMYSDDRGARKARADYVRVAVDGRNVKSGEETTIPIPRSDDGVEELLARRDEDREEVEQVDIEELEADIDDAVYDLFNLAKEEQEVIEGYLEVF</sequence>
<evidence type="ECO:0000256" key="4">
    <source>
        <dbReference type="ARBA" id="ARBA00022691"/>
    </source>
</evidence>
<dbReference type="Proteomes" id="UP001430455">
    <property type="component" value="Unassembled WGS sequence"/>
</dbReference>
<name>A0AAW4PI79_9EURY</name>
<organism evidence="12 13">
    <name type="scientific">Haloarcula nitratireducens</name>
    <dbReference type="NCBI Taxonomy" id="2487749"/>
    <lineage>
        <taxon>Archaea</taxon>
        <taxon>Methanobacteriati</taxon>
        <taxon>Methanobacteriota</taxon>
        <taxon>Stenosarchaea group</taxon>
        <taxon>Halobacteria</taxon>
        <taxon>Halobacteriales</taxon>
        <taxon>Haloarculaceae</taxon>
        <taxon>Haloarcula</taxon>
    </lineage>
</organism>
<dbReference type="GO" id="GO:0032259">
    <property type="term" value="P:methylation"/>
    <property type="evidence" value="ECO:0007669"/>
    <property type="project" value="UniProtKB-KW"/>
</dbReference>
<keyword evidence="4" id="KW-0949">S-adenosyl-L-methionine</keyword>
<feature type="domain" description="DNA methylase adenine-specific" evidence="9">
    <location>
        <begin position="391"/>
        <end position="460"/>
    </location>
</feature>
<dbReference type="GO" id="GO:0008170">
    <property type="term" value="F:N-methyltransferase activity"/>
    <property type="evidence" value="ECO:0007669"/>
    <property type="project" value="InterPro"/>
</dbReference>
<proteinExistence type="predicted"/>
<feature type="coiled-coil region" evidence="8">
    <location>
        <begin position="1253"/>
        <end position="1292"/>
    </location>
</feature>
<keyword evidence="5" id="KW-0680">Restriction system</keyword>
<gene>
    <name evidence="12" type="ORF">EGH23_22565</name>
</gene>
<dbReference type="InterPro" id="IPR011639">
    <property type="entry name" value="MethylTrfase_TaqI-like_dom"/>
</dbReference>
<protein>
    <recommendedName>
        <fullName evidence="1">site-specific DNA-methyltransferase (adenine-specific)</fullName>
        <ecNumber evidence="1">2.1.1.72</ecNumber>
    </recommendedName>
</protein>
<keyword evidence="8" id="KW-0175">Coiled coil</keyword>
<feature type="domain" description="TaqI-like C-terminal specificity" evidence="11">
    <location>
        <begin position="959"/>
        <end position="1126"/>
    </location>
</feature>
<dbReference type="PRINTS" id="PR00507">
    <property type="entry name" value="N12N6MTFRASE"/>
</dbReference>
<dbReference type="InterPro" id="IPR025931">
    <property type="entry name" value="TaqI_C"/>
</dbReference>
<dbReference type="InterPro" id="IPR029063">
    <property type="entry name" value="SAM-dependent_MTases_sf"/>
</dbReference>
<dbReference type="InterPro" id="IPR003356">
    <property type="entry name" value="DNA_methylase_A-5"/>
</dbReference>
<accession>A0AAW4PI79</accession>
<feature type="domain" description="Type II methyltransferase M.TaqI-like" evidence="10">
    <location>
        <begin position="482"/>
        <end position="798"/>
    </location>
</feature>
<keyword evidence="6" id="KW-0238">DNA-binding</keyword>
<keyword evidence="2 12" id="KW-0489">Methyltransferase</keyword>